<comment type="catalytic activity">
    <reaction evidence="4">
        <text>UTP + H2O = UMP + diphosphate + H(+)</text>
        <dbReference type="Rhea" id="RHEA:29395"/>
        <dbReference type="ChEBI" id="CHEBI:15377"/>
        <dbReference type="ChEBI" id="CHEBI:15378"/>
        <dbReference type="ChEBI" id="CHEBI:33019"/>
        <dbReference type="ChEBI" id="CHEBI:46398"/>
        <dbReference type="ChEBI" id="CHEBI:57865"/>
        <dbReference type="EC" id="3.6.1.9"/>
    </reaction>
</comment>
<keyword evidence="3 4" id="KW-0546">Nucleotide metabolism</keyword>
<protein>
    <recommendedName>
        <fullName evidence="4">dTTP/UTP pyrophosphatase</fullName>
        <shortName evidence="4">dTTPase/UTPase</shortName>
        <ecNumber evidence="4">3.6.1.9</ecNumber>
    </recommendedName>
    <alternativeName>
        <fullName evidence="4">Nucleoside triphosphate pyrophosphatase</fullName>
    </alternativeName>
    <alternativeName>
        <fullName evidence="4">Nucleotide pyrophosphatase</fullName>
        <shortName evidence="4">Nucleotide PPase</shortName>
    </alternativeName>
</protein>
<name>A0A919CTL2_9PROT</name>
<dbReference type="InterPro" id="IPR029001">
    <property type="entry name" value="ITPase-like_fam"/>
</dbReference>
<dbReference type="Gene3D" id="3.90.950.10">
    <property type="match status" value="1"/>
</dbReference>
<keyword evidence="2 4" id="KW-0378">Hydrolase</keyword>
<dbReference type="Proteomes" id="UP000630353">
    <property type="component" value="Unassembled WGS sequence"/>
</dbReference>
<sequence length="203" mass="21763">MRAGGRAEFVLASASPRRADLVRQIGLTPDHTDPADIDETPRRGERPRAYALRMAGEKARAVAGRRPGCWILAADTVVACGHRILPKAETADDARRCLALLSGRRHRVIGGLALVAPDGTLRARAVETAVAFKRLEDREIDTYLASGEWHGKAGGYAIQGLAAAYVTFVNGSYSNVVGLPLAETYALLTGAGFRHRDPDHDPG</sequence>
<dbReference type="GO" id="GO:0005737">
    <property type="term" value="C:cytoplasm"/>
    <property type="evidence" value="ECO:0007669"/>
    <property type="project" value="UniProtKB-SubCell"/>
</dbReference>
<dbReference type="NCBIfam" id="TIGR00172">
    <property type="entry name" value="maf"/>
    <property type="match status" value="1"/>
</dbReference>
<comment type="function">
    <text evidence="4">Nucleoside triphosphate pyrophosphatase that hydrolyzes dTTP and UTP. May have a dual role in cell division arrest and in preventing the incorporation of modified nucleotides into cellular nucleic acids.</text>
</comment>
<comment type="subcellular location">
    <subcellularLocation>
        <location evidence="4">Cytoplasm</location>
    </subcellularLocation>
</comment>
<comment type="caution">
    <text evidence="5">The sequence shown here is derived from an EMBL/GenBank/DDBJ whole genome shotgun (WGS) entry which is preliminary data.</text>
</comment>
<evidence type="ECO:0000256" key="3">
    <source>
        <dbReference type="ARBA" id="ARBA00023080"/>
    </source>
</evidence>
<dbReference type="AlphaFoldDB" id="A0A919CTL2"/>
<evidence type="ECO:0000313" key="6">
    <source>
        <dbReference type="Proteomes" id="UP000630353"/>
    </source>
</evidence>
<gene>
    <name evidence="5" type="ORF">GCM10017083_49980</name>
</gene>
<feature type="site" description="Important for substrate specificity" evidence="4">
    <location>
        <position position="159"/>
    </location>
</feature>
<dbReference type="Pfam" id="PF02545">
    <property type="entry name" value="Maf"/>
    <property type="match status" value="1"/>
</dbReference>
<reference evidence="5" key="2">
    <citation type="submission" date="2020-09" db="EMBL/GenBank/DDBJ databases">
        <authorList>
            <person name="Sun Q."/>
            <person name="Kim S."/>
        </authorList>
    </citation>
    <scope>NUCLEOTIDE SEQUENCE</scope>
    <source>
        <strain evidence="5">KCTC 42651</strain>
    </source>
</reference>
<evidence type="ECO:0000256" key="2">
    <source>
        <dbReference type="ARBA" id="ARBA00022801"/>
    </source>
</evidence>
<comment type="cofactor">
    <cofactor evidence="1 4">
        <name>a divalent metal cation</name>
        <dbReference type="ChEBI" id="CHEBI:60240"/>
    </cofactor>
</comment>
<dbReference type="PANTHER" id="PTHR43213">
    <property type="entry name" value="BIFUNCTIONAL DTTP/UTP PYROPHOSPHATASE/METHYLTRANSFERASE PROTEIN-RELATED"/>
    <property type="match status" value="1"/>
</dbReference>
<feature type="active site" description="Proton acceptor" evidence="4">
    <location>
        <position position="75"/>
    </location>
</feature>
<feature type="site" description="Important for substrate specificity" evidence="4">
    <location>
        <position position="17"/>
    </location>
</feature>
<dbReference type="PIRSF" id="PIRSF006305">
    <property type="entry name" value="Maf"/>
    <property type="match status" value="1"/>
</dbReference>
<keyword evidence="4" id="KW-0963">Cytoplasm</keyword>
<comment type="catalytic activity">
    <reaction evidence="4">
        <text>dTTP + H2O = dTMP + diphosphate + H(+)</text>
        <dbReference type="Rhea" id="RHEA:28534"/>
        <dbReference type="ChEBI" id="CHEBI:15377"/>
        <dbReference type="ChEBI" id="CHEBI:15378"/>
        <dbReference type="ChEBI" id="CHEBI:33019"/>
        <dbReference type="ChEBI" id="CHEBI:37568"/>
        <dbReference type="ChEBI" id="CHEBI:63528"/>
        <dbReference type="EC" id="3.6.1.9"/>
    </reaction>
</comment>
<dbReference type="GO" id="GO:0047429">
    <property type="term" value="F:nucleoside triphosphate diphosphatase activity"/>
    <property type="evidence" value="ECO:0007669"/>
    <property type="project" value="UniProtKB-EC"/>
</dbReference>
<evidence type="ECO:0000256" key="4">
    <source>
        <dbReference type="HAMAP-Rule" id="MF_00528"/>
    </source>
</evidence>
<dbReference type="RefSeq" id="WP_189994838.1">
    <property type="nucleotide sequence ID" value="NZ_BMZS01000013.1"/>
</dbReference>
<dbReference type="HAMAP" id="MF_00528">
    <property type="entry name" value="Maf"/>
    <property type="match status" value="1"/>
</dbReference>
<keyword evidence="6" id="KW-1185">Reference proteome</keyword>
<reference evidence="5" key="1">
    <citation type="journal article" date="2014" name="Int. J. Syst. Evol. Microbiol.">
        <title>Complete genome sequence of Corynebacterium casei LMG S-19264T (=DSM 44701T), isolated from a smear-ripened cheese.</title>
        <authorList>
            <consortium name="US DOE Joint Genome Institute (JGI-PGF)"/>
            <person name="Walter F."/>
            <person name="Albersmeier A."/>
            <person name="Kalinowski J."/>
            <person name="Ruckert C."/>
        </authorList>
    </citation>
    <scope>NUCLEOTIDE SEQUENCE</scope>
    <source>
        <strain evidence="5">KCTC 42651</strain>
    </source>
</reference>
<dbReference type="EC" id="3.6.1.9" evidence="4"/>
<comment type="similarity">
    <text evidence="4">Belongs to the Maf family. YhdE subfamily.</text>
</comment>
<comment type="caution">
    <text evidence="4">Lacks conserved residue(s) required for the propagation of feature annotation.</text>
</comment>
<dbReference type="PANTHER" id="PTHR43213:SF5">
    <property type="entry name" value="BIFUNCTIONAL DTTP_UTP PYROPHOSPHATASE_METHYLTRANSFERASE PROTEIN-RELATED"/>
    <property type="match status" value="1"/>
</dbReference>
<accession>A0A919CTL2</accession>
<feature type="site" description="Important for substrate specificity" evidence="4">
    <location>
        <position position="76"/>
    </location>
</feature>
<evidence type="ECO:0000313" key="5">
    <source>
        <dbReference type="EMBL" id="GHD61929.1"/>
    </source>
</evidence>
<dbReference type="InterPro" id="IPR003697">
    <property type="entry name" value="Maf-like"/>
</dbReference>
<evidence type="ECO:0000256" key="1">
    <source>
        <dbReference type="ARBA" id="ARBA00001968"/>
    </source>
</evidence>
<organism evidence="5 6">
    <name type="scientific">Thalassobaculum fulvum</name>
    <dbReference type="NCBI Taxonomy" id="1633335"/>
    <lineage>
        <taxon>Bacteria</taxon>
        <taxon>Pseudomonadati</taxon>
        <taxon>Pseudomonadota</taxon>
        <taxon>Alphaproteobacteria</taxon>
        <taxon>Rhodospirillales</taxon>
        <taxon>Thalassobaculaceae</taxon>
        <taxon>Thalassobaculum</taxon>
    </lineage>
</organism>
<dbReference type="CDD" id="cd00555">
    <property type="entry name" value="Maf"/>
    <property type="match status" value="1"/>
</dbReference>
<dbReference type="EMBL" id="BMZS01000013">
    <property type="protein sequence ID" value="GHD61929.1"/>
    <property type="molecule type" value="Genomic_DNA"/>
</dbReference>
<dbReference type="GO" id="GO:0009117">
    <property type="term" value="P:nucleotide metabolic process"/>
    <property type="evidence" value="ECO:0007669"/>
    <property type="project" value="UniProtKB-KW"/>
</dbReference>
<dbReference type="SUPFAM" id="SSF52972">
    <property type="entry name" value="ITPase-like"/>
    <property type="match status" value="1"/>
</dbReference>
<proteinExistence type="inferred from homology"/>